<reference evidence="1 2" key="1">
    <citation type="journal article" date="2023" name="Insect Mol. Biol.">
        <title>Genome sequencing provides insights into the evolution of gene families encoding plant cell wall-degrading enzymes in longhorned beetles.</title>
        <authorList>
            <person name="Shin N.R."/>
            <person name="Okamura Y."/>
            <person name="Kirsch R."/>
            <person name="Pauchet Y."/>
        </authorList>
    </citation>
    <scope>NUCLEOTIDE SEQUENCE [LARGE SCALE GENOMIC DNA]</scope>
    <source>
        <strain evidence="1">EAD_L_NR</strain>
    </source>
</reference>
<proteinExistence type="predicted"/>
<dbReference type="Proteomes" id="UP001159042">
    <property type="component" value="Unassembled WGS sequence"/>
</dbReference>
<evidence type="ECO:0008006" key="3">
    <source>
        <dbReference type="Google" id="ProtNLM"/>
    </source>
</evidence>
<gene>
    <name evidence="1" type="ORF">NQ315_007101</name>
</gene>
<dbReference type="EMBL" id="JANEYG010000003">
    <property type="protein sequence ID" value="KAJ8924308.1"/>
    <property type="molecule type" value="Genomic_DNA"/>
</dbReference>
<keyword evidence="2" id="KW-1185">Reference proteome</keyword>
<dbReference type="AlphaFoldDB" id="A0AAV8WCH1"/>
<protein>
    <recommendedName>
        <fullName evidence="3">dUTPase-like domain-containing protein</fullName>
    </recommendedName>
</protein>
<evidence type="ECO:0000313" key="1">
    <source>
        <dbReference type="EMBL" id="KAJ8924308.1"/>
    </source>
</evidence>
<accession>A0AAV8WCH1</accession>
<organism evidence="1 2">
    <name type="scientific">Exocentrus adspersus</name>
    <dbReference type="NCBI Taxonomy" id="1586481"/>
    <lineage>
        <taxon>Eukaryota</taxon>
        <taxon>Metazoa</taxon>
        <taxon>Ecdysozoa</taxon>
        <taxon>Arthropoda</taxon>
        <taxon>Hexapoda</taxon>
        <taxon>Insecta</taxon>
        <taxon>Pterygota</taxon>
        <taxon>Neoptera</taxon>
        <taxon>Endopterygota</taxon>
        <taxon>Coleoptera</taxon>
        <taxon>Polyphaga</taxon>
        <taxon>Cucujiformia</taxon>
        <taxon>Chrysomeloidea</taxon>
        <taxon>Cerambycidae</taxon>
        <taxon>Lamiinae</taxon>
        <taxon>Acanthocinini</taxon>
        <taxon>Exocentrus</taxon>
    </lineage>
</organism>
<name>A0AAV8WCH1_9CUCU</name>
<comment type="caution">
    <text evidence="1">The sequence shown here is derived from an EMBL/GenBank/DDBJ whole genome shotgun (WGS) entry which is preliminary data.</text>
</comment>
<evidence type="ECO:0000313" key="2">
    <source>
        <dbReference type="Proteomes" id="UP001159042"/>
    </source>
</evidence>
<sequence>MVPPNLSRQFGKPLLAGVLSRVNVVTKYLCKRSKKLEDNTKMPAVNGSLVLKYTKELTDTQRGEGGFGSTGTN</sequence>